<feature type="domain" description="Immunoglobulin V-set" evidence="1">
    <location>
        <begin position="24"/>
        <end position="102"/>
    </location>
</feature>
<evidence type="ECO:0000313" key="3">
    <source>
        <dbReference type="Proteomes" id="UP000472277"/>
    </source>
</evidence>
<keyword evidence="3" id="KW-1185">Reference proteome</keyword>
<dbReference type="InParanoid" id="A0A674F657"/>
<dbReference type="Pfam" id="PF07686">
    <property type="entry name" value="V-set"/>
    <property type="match status" value="1"/>
</dbReference>
<dbReference type="Proteomes" id="UP000472277">
    <property type="component" value="Chromosome 6"/>
</dbReference>
<dbReference type="Ensembl" id="ENSSTUT00000124106.1">
    <property type="protein sequence ID" value="ENSSTUP00000116021.1"/>
    <property type="gene ID" value="ENSSTUG00000051045.1"/>
</dbReference>
<dbReference type="Gene3D" id="2.60.40.10">
    <property type="entry name" value="Immunoglobulins"/>
    <property type="match status" value="1"/>
</dbReference>
<proteinExistence type="predicted"/>
<dbReference type="SMART" id="SM00406">
    <property type="entry name" value="IGv"/>
    <property type="match status" value="1"/>
</dbReference>
<reference evidence="2" key="1">
    <citation type="submission" date="2025-08" db="UniProtKB">
        <authorList>
            <consortium name="Ensembl"/>
        </authorList>
    </citation>
    <scope>IDENTIFICATION</scope>
</reference>
<accession>A0A674F657</accession>
<dbReference type="GeneTree" id="ENSGT01150000286991"/>
<protein>
    <submittedName>
        <fullName evidence="2">Immunoglobulin light 3 variable 1</fullName>
    </submittedName>
</protein>
<evidence type="ECO:0000259" key="1">
    <source>
        <dbReference type="SMART" id="SM00406"/>
    </source>
</evidence>
<sequence length="113" mass="12363">IFLNYHFLGLNKCQVTVTQPPVVTFSPGDPSIKAVVSSTGIDDDMSWYLLKPGQAPKLLIYTVKTLQSGTPSRFSGSRSGTDYTLTITDVQAEDAGDYYGMDLYKNLPQSDCT</sequence>
<dbReference type="SUPFAM" id="SSF48726">
    <property type="entry name" value="Immunoglobulin"/>
    <property type="match status" value="1"/>
</dbReference>
<name>A0A674F657_SALTR</name>
<dbReference type="InterPro" id="IPR036179">
    <property type="entry name" value="Ig-like_dom_sf"/>
</dbReference>
<dbReference type="OMA" id="CIGSDMS"/>
<dbReference type="PANTHER" id="PTHR23267">
    <property type="entry name" value="IMMUNOGLOBULIN LIGHT CHAIN"/>
    <property type="match status" value="1"/>
</dbReference>
<dbReference type="InterPro" id="IPR050150">
    <property type="entry name" value="IgV_Light_Chain"/>
</dbReference>
<evidence type="ECO:0000313" key="2">
    <source>
        <dbReference type="Ensembl" id="ENSSTUP00000116021.1"/>
    </source>
</evidence>
<organism evidence="2 3">
    <name type="scientific">Salmo trutta</name>
    <name type="common">Brown trout</name>
    <dbReference type="NCBI Taxonomy" id="8032"/>
    <lineage>
        <taxon>Eukaryota</taxon>
        <taxon>Metazoa</taxon>
        <taxon>Chordata</taxon>
        <taxon>Craniata</taxon>
        <taxon>Vertebrata</taxon>
        <taxon>Euteleostomi</taxon>
        <taxon>Actinopterygii</taxon>
        <taxon>Neopterygii</taxon>
        <taxon>Teleostei</taxon>
        <taxon>Protacanthopterygii</taxon>
        <taxon>Salmoniformes</taxon>
        <taxon>Salmonidae</taxon>
        <taxon>Salmoninae</taxon>
        <taxon>Salmo</taxon>
    </lineage>
</organism>
<dbReference type="InterPro" id="IPR013106">
    <property type="entry name" value="Ig_V-set"/>
</dbReference>
<dbReference type="AlphaFoldDB" id="A0A674F657"/>
<dbReference type="InterPro" id="IPR013783">
    <property type="entry name" value="Ig-like_fold"/>
</dbReference>
<reference evidence="2" key="2">
    <citation type="submission" date="2025-09" db="UniProtKB">
        <authorList>
            <consortium name="Ensembl"/>
        </authorList>
    </citation>
    <scope>IDENTIFICATION</scope>
</reference>